<evidence type="ECO:0000313" key="1">
    <source>
        <dbReference type="EMBL" id="GFS35452.1"/>
    </source>
</evidence>
<reference evidence="1" key="1">
    <citation type="submission" date="2020-08" db="EMBL/GenBank/DDBJ databases">
        <title>Multicomponent nature underlies the extraordinary mechanical properties of spider dragline silk.</title>
        <authorList>
            <person name="Kono N."/>
            <person name="Nakamura H."/>
            <person name="Mori M."/>
            <person name="Yoshida Y."/>
            <person name="Ohtoshi R."/>
            <person name="Malay A.D."/>
            <person name="Moran D.A.P."/>
            <person name="Tomita M."/>
            <person name="Numata K."/>
            <person name="Arakawa K."/>
        </authorList>
    </citation>
    <scope>NUCLEOTIDE SEQUENCE</scope>
</reference>
<dbReference type="AlphaFoldDB" id="A0A8X6I8K6"/>
<sequence length="113" mass="13275">MLWTRYECQTKTFTFVAVFVRCWTRNESNSLRSIRHPQKISLDIDPSFWLLPLNGPPARSHYQEDCLSRGVRVRDLDWKSFQLFGGHKEPSVKGNEVFGATHSEQISWKYLTL</sequence>
<organism evidence="1 2">
    <name type="scientific">Trichonephila inaurata madagascariensis</name>
    <dbReference type="NCBI Taxonomy" id="2747483"/>
    <lineage>
        <taxon>Eukaryota</taxon>
        <taxon>Metazoa</taxon>
        <taxon>Ecdysozoa</taxon>
        <taxon>Arthropoda</taxon>
        <taxon>Chelicerata</taxon>
        <taxon>Arachnida</taxon>
        <taxon>Araneae</taxon>
        <taxon>Araneomorphae</taxon>
        <taxon>Entelegynae</taxon>
        <taxon>Araneoidea</taxon>
        <taxon>Nephilidae</taxon>
        <taxon>Trichonephila</taxon>
        <taxon>Trichonephila inaurata</taxon>
    </lineage>
</organism>
<dbReference type="Proteomes" id="UP000886998">
    <property type="component" value="Unassembled WGS sequence"/>
</dbReference>
<evidence type="ECO:0000313" key="2">
    <source>
        <dbReference type="Proteomes" id="UP000886998"/>
    </source>
</evidence>
<gene>
    <name evidence="1" type="ORF">TNIN_477311</name>
</gene>
<accession>A0A8X6I8K6</accession>
<dbReference type="EMBL" id="BMAV01024703">
    <property type="protein sequence ID" value="GFS35452.1"/>
    <property type="molecule type" value="Genomic_DNA"/>
</dbReference>
<proteinExistence type="predicted"/>
<keyword evidence="2" id="KW-1185">Reference proteome</keyword>
<comment type="caution">
    <text evidence="1">The sequence shown here is derived from an EMBL/GenBank/DDBJ whole genome shotgun (WGS) entry which is preliminary data.</text>
</comment>
<protein>
    <submittedName>
        <fullName evidence="1">Uncharacterized protein</fullName>
    </submittedName>
</protein>
<name>A0A8X6I8K6_9ARAC</name>